<feature type="compositionally biased region" description="Basic and acidic residues" evidence="2">
    <location>
        <begin position="91"/>
        <end position="100"/>
    </location>
</feature>
<feature type="compositionally biased region" description="Basic and acidic residues" evidence="2">
    <location>
        <begin position="61"/>
        <end position="83"/>
    </location>
</feature>
<dbReference type="PANTHER" id="PTHR11199:SF2">
    <property type="entry name" value="COHESIN SUBUNIT SA"/>
    <property type="match status" value="1"/>
</dbReference>
<dbReference type="Ensembl" id="ENSOANT00000074110.1">
    <property type="protein sequence ID" value="ENSOANP00000045901.1"/>
    <property type="gene ID" value="ENSOANG00000044303.1"/>
</dbReference>
<feature type="region of interest" description="Disordered" evidence="2">
    <location>
        <begin position="1"/>
        <end position="133"/>
    </location>
</feature>
<evidence type="ECO:0000313" key="3">
    <source>
        <dbReference type="Ensembl" id="ENSOANP00000045901.1"/>
    </source>
</evidence>
<evidence type="ECO:0000256" key="1">
    <source>
        <dbReference type="ARBA" id="ARBA00005486"/>
    </source>
</evidence>
<feature type="compositionally biased region" description="Basic residues" evidence="2">
    <location>
        <begin position="47"/>
        <end position="56"/>
    </location>
</feature>
<feature type="region of interest" description="Disordered" evidence="2">
    <location>
        <begin position="140"/>
        <end position="159"/>
    </location>
</feature>
<dbReference type="InParanoid" id="A0A6I8NYL4"/>
<organism evidence="3 4">
    <name type="scientific">Ornithorhynchus anatinus</name>
    <name type="common">Duckbill platypus</name>
    <dbReference type="NCBI Taxonomy" id="9258"/>
    <lineage>
        <taxon>Eukaryota</taxon>
        <taxon>Metazoa</taxon>
        <taxon>Chordata</taxon>
        <taxon>Craniata</taxon>
        <taxon>Vertebrata</taxon>
        <taxon>Euteleostomi</taxon>
        <taxon>Mammalia</taxon>
        <taxon>Monotremata</taxon>
        <taxon>Ornithorhynchidae</taxon>
        <taxon>Ornithorhynchus</taxon>
    </lineage>
</organism>
<feature type="compositionally biased region" description="Basic and acidic residues" evidence="2">
    <location>
        <begin position="10"/>
        <end position="24"/>
    </location>
</feature>
<sequence>MLAEPPPGPPDRHGEREDGGREAACRNAPPQMSGDVPRRETAVRGSRWGRKIRHLPLRLPAAREESRCRRPRTAAERARGGERGRRRARSYRGEGGEPESRLLPSPSPRVRSTEPNARGSPPRPRSVATRRDPSPSTLFLEALPAWPAGPAPRPGREAAGRSDAGFLFSLPVAERFSGAKRRGRKQCENLGRNRRSRRKAGSGGQVVEAVTLFEVVSVGYGAMQSVVDDWVRAYKVDRDGALLDLINFFIQCSGCQGKWFPLGISPFSRSPGLGVRRNWVREIT</sequence>
<dbReference type="PANTHER" id="PTHR11199">
    <property type="entry name" value="STROMAL ANTIGEN"/>
    <property type="match status" value="1"/>
</dbReference>
<reference evidence="3 4" key="1">
    <citation type="journal article" date="2008" name="Nature">
        <title>Genome analysis of the platypus reveals unique signatures of evolution.</title>
        <authorList>
            <person name="Warren W.C."/>
            <person name="Hillier L.W."/>
            <person name="Marshall Graves J.A."/>
            <person name="Birney E."/>
            <person name="Ponting C.P."/>
            <person name="Grutzner F."/>
            <person name="Belov K."/>
            <person name="Miller W."/>
            <person name="Clarke L."/>
            <person name="Chinwalla A.T."/>
            <person name="Yang S.P."/>
            <person name="Heger A."/>
            <person name="Locke D.P."/>
            <person name="Miethke P."/>
            <person name="Waters P.D."/>
            <person name="Veyrunes F."/>
            <person name="Fulton L."/>
            <person name="Fulton B."/>
            <person name="Graves T."/>
            <person name="Wallis J."/>
            <person name="Puente X.S."/>
            <person name="Lopez-Otin C."/>
            <person name="Ordonez G.R."/>
            <person name="Eichler E.E."/>
            <person name="Chen L."/>
            <person name="Cheng Z."/>
            <person name="Deakin J.E."/>
            <person name="Alsop A."/>
            <person name="Thompson K."/>
            <person name="Kirby P."/>
            <person name="Papenfuss A.T."/>
            <person name="Wakefield M.J."/>
            <person name="Olender T."/>
            <person name="Lancet D."/>
            <person name="Huttley G.A."/>
            <person name="Smit A.F."/>
            <person name="Pask A."/>
            <person name="Temple-Smith P."/>
            <person name="Batzer M.A."/>
            <person name="Walker J.A."/>
            <person name="Konkel M.K."/>
            <person name="Harris R.S."/>
            <person name="Whittington C.M."/>
            <person name="Wong E.S."/>
            <person name="Gemmell N.J."/>
            <person name="Buschiazzo E."/>
            <person name="Vargas Jentzsch I.M."/>
            <person name="Merkel A."/>
            <person name="Schmitz J."/>
            <person name="Zemann A."/>
            <person name="Churakov G."/>
            <person name="Kriegs J.O."/>
            <person name="Brosius J."/>
            <person name="Murchison E.P."/>
            <person name="Sachidanandam R."/>
            <person name="Smith C."/>
            <person name="Hannon G.J."/>
            <person name="Tsend-Ayush E."/>
            <person name="McMillan D."/>
            <person name="Attenborough R."/>
            <person name="Rens W."/>
            <person name="Ferguson-Smith M."/>
            <person name="Lefevre C.M."/>
            <person name="Sharp J.A."/>
            <person name="Nicholas K.R."/>
            <person name="Ray D.A."/>
            <person name="Kube M."/>
            <person name="Reinhardt R."/>
            <person name="Pringle T.H."/>
            <person name="Taylor J."/>
            <person name="Jones R.C."/>
            <person name="Nixon B."/>
            <person name="Dacheux J.L."/>
            <person name="Niwa H."/>
            <person name="Sekita Y."/>
            <person name="Huang X."/>
            <person name="Stark A."/>
            <person name="Kheradpour P."/>
            <person name="Kellis M."/>
            <person name="Flicek P."/>
            <person name="Chen Y."/>
            <person name="Webber C."/>
            <person name="Hardison R."/>
            <person name="Nelson J."/>
            <person name="Hallsworth-Pepin K."/>
            <person name="Delehaunty K."/>
            <person name="Markovic C."/>
            <person name="Minx P."/>
            <person name="Feng Y."/>
            <person name="Kremitzki C."/>
            <person name="Mitreva M."/>
            <person name="Glasscock J."/>
            <person name="Wylie T."/>
            <person name="Wohldmann P."/>
            <person name="Thiru P."/>
            <person name="Nhan M.N."/>
            <person name="Pohl C.S."/>
            <person name="Smith S.M."/>
            <person name="Hou S."/>
            <person name="Nefedov M."/>
            <person name="de Jong P.J."/>
            <person name="Renfree M.B."/>
            <person name="Mardis E.R."/>
            <person name="Wilson R.K."/>
        </authorList>
    </citation>
    <scope>NUCLEOTIDE SEQUENCE [LARGE SCALE GENOMIC DNA]</scope>
    <source>
        <strain evidence="3 4">Glennie</strain>
    </source>
</reference>
<dbReference type="Proteomes" id="UP000002279">
    <property type="component" value="Chromosome 15"/>
</dbReference>
<reference evidence="3" key="2">
    <citation type="submission" date="2025-08" db="UniProtKB">
        <authorList>
            <consortium name="Ensembl"/>
        </authorList>
    </citation>
    <scope>IDENTIFICATION</scope>
    <source>
        <strain evidence="3">Glennie</strain>
    </source>
</reference>
<evidence type="ECO:0000313" key="4">
    <source>
        <dbReference type="Proteomes" id="UP000002279"/>
    </source>
</evidence>
<dbReference type="AlphaFoldDB" id="A0A6I8NYL4"/>
<keyword evidence="4" id="KW-1185">Reference proteome</keyword>
<evidence type="ECO:0000256" key="2">
    <source>
        <dbReference type="SAM" id="MobiDB-lite"/>
    </source>
</evidence>
<proteinExistence type="inferred from homology"/>
<feature type="compositionally biased region" description="Low complexity" evidence="2">
    <location>
        <begin position="101"/>
        <end position="110"/>
    </location>
</feature>
<dbReference type="Bgee" id="ENSOANG00000044303">
    <property type="expression patterns" value="Expressed in heart and 6 other cell types or tissues"/>
</dbReference>
<comment type="similarity">
    <text evidence="1">Belongs to the SCC3 family.</text>
</comment>
<name>A0A6I8NYL4_ORNAN</name>
<dbReference type="InterPro" id="IPR039662">
    <property type="entry name" value="Cohesin_Scc3/SA"/>
</dbReference>
<protein>
    <submittedName>
        <fullName evidence="3">Uncharacterized protein</fullName>
    </submittedName>
</protein>
<feature type="region of interest" description="Disordered" evidence="2">
    <location>
        <begin position="179"/>
        <end position="201"/>
    </location>
</feature>
<accession>A0A6I8NYL4</accession>
<reference evidence="3" key="3">
    <citation type="submission" date="2025-09" db="UniProtKB">
        <authorList>
            <consortium name="Ensembl"/>
        </authorList>
    </citation>
    <scope>IDENTIFICATION</scope>
    <source>
        <strain evidence="3">Glennie</strain>
    </source>
</reference>